<dbReference type="Pfam" id="PF00384">
    <property type="entry name" value="Molybdopterin"/>
    <property type="match status" value="1"/>
</dbReference>
<dbReference type="InterPro" id="IPR050612">
    <property type="entry name" value="Prok_Mopterin_Oxidored"/>
</dbReference>
<keyword evidence="5" id="KW-0560">Oxidoreductase</keyword>
<feature type="binding site" evidence="6">
    <location>
        <position position="526"/>
    </location>
    <ligand>
        <name>Mo-bis(molybdopterin guanine dinucleotide)</name>
        <dbReference type="ChEBI" id="CHEBI:60539"/>
    </ligand>
</feature>
<dbReference type="OrthoDB" id="9759518at2"/>
<feature type="binding site" evidence="6">
    <location>
        <position position="141"/>
    </location>
    <ligand>
        <name>Mo-bis(molybdopterin guanine dinucleotide)</name>
        <dbReference type="ChEBI" id="CHEBI:60539"/>
    </ligand>
</feature>
<dbReference type="Gene3D" id="2.40.40.20">
    <property type="match status" value="1"/>
</dbReference>
<comment type="cofactor">
    <cofactor evidence="6">
        <name>Mo-bis(molybdopterin guanine dinucleotide)</name>
        <dbReference type="ChEBI" id="CHEBI:60539"/>
    </cofactor>
    <text evidence="6">Binds 1 molybdenum-bis(molybdopterin guanine dinucleotide) (Mo-bis-MGD) cofactor per subunit.</text>
</comment>
<dbReference type="GO" id="GO:0016740">
    <property type="term" value="F:transferase activity"/>
    <property type="evidence" value="ECO:0007669"/>
    <property type="project" value="UniProtKB-KW"/>
</dbReference>
<evidence type="ECO:0000313" key="12">
    <source>
        <dbReference type="Proteomes" id="UP000196655"/>
    </source>
</evidence>
<evidence type="ECO:0000256" key="2">
    <source>
        <dbReference type="ARBA" id="ARBA00022505"/>
    </source>
</evidence>
<dbReference type="InterPro" id="IPR006657">
    <property type="entry name" value="MoPterin_dinucl-bd_dom"/>
</dbReference>
<organism evidence="11 12">
    <name type="scientific">Inquilinus limosus</name>
    <dbReference type="NCBI Taxonomy" id="171674"/>
    <lineage>
        <taxon>Bacteria</taxon>
        <taxon>Pseudomonadati</taxon>
        <taxon>Pseudomonadota</taxon>
        <taxon>Alphaproteobacteria</taxon>
        <taxon>Rhodospirillales</taxon>
        <taxon>Rhodospirillaceae</taxon>
        <taxon>Inquilinus</taxon>
    </lineage>
</organism>
<dbReference type="CDD" id="cd02793">
    <property type="entry name" value="MopB_CT_DMSOR-BSOR-TMAOR"/>
    <property type="match status" value="1"/>
</dbReference>
<dbReference type="STRING" id="1122125.GCA_000423185_03514"/>
<protein>
    <submittedName>
        <fullName evidence="11">Aspartyl/glutamyl-tRNA(Asn/Gln) amidotransferase subunit C</fullName>
    </submittedName>
</protein>
<dbReference type="Pfam" id="PF18364">
    <property type="entry name" value="Molybdopterin_N"/>
    <property type="match status" value="1"/>
</dbReference>
<name>A0A211ZL53_9PROT</name>
<feature type="binding site" evidence="6">
    <location>
        <position position="451"/>
    </location>
    <ligand>
        <name>Mo-bis(molybdopterin guanine dinucleotide)</name>
        <dbReference type="ChEBI" id="CHEBI:60539"/>
    </ligand>
</feature>
<dbReference type="InterPro" id="IPR041954">
    <property type="entry name" value="CT_DMSOR/BSOR/TMAOR"/>
</dbReference>
<evidence type="ECO:0000259" key="8">
    <source>
        <dbReference type="Pfam" id="PF00384"/>
    </source>
</evidence>
<evidence type="ECO:0000256" key="6">
    <source>
        <dbReference type="PIRSR" id="PIRSR606658-1"/>
    </source>
</evidence>
<dbReference type="Gene3D" id="3.40.228.10">
    <property type="entry name" value="Dimethylsulfoxide Reductase, domain 2"/>
    <property type="match status" value="1"/>
</dbReference>
<evidence type="ECO:0000256" key="5">
    <source>
        <dbReference type="ARBA" id="ARBA00023002"/>
    </source>
</evidence>
<feature type="domain" description="Molybdopterin oxidoreductase" evidence="8">
    <location>
        <begin position="79"/>
        <end position="536"/>
    </location>
</feature>
<dbReference type="PROSITE" id="PS00932">
    <property type="entry name" value="MOLYBDOPTERIN_PROK_3"/>
    <property type="match status" value="1"/>
</dbReference>
<dbReference type="EMBL" id="NHON01000030">
    <property type="protein sequence ID" value="OWJ66002.1"/>
    <property type="molecule type" value="Genomic_DNA"/>
</dbReference>
<comment type="similarity">
    <text evidence="1">Belongs to the prokaryotic molybdopterin-containing oxidoreductase family.</text>
</comment>
<proteinExistence type="inferred from homology"/>
<dbReference type="GO" id="GO:0016491">
    <property type="term" value="F:oxidoreductase activity"/>
    <property type="evidence" value="ECO:0007669"/>
    <property type="project" value="UniProtKB-KW"/>
</dbReference>
<reference evidence="12" key="1">
    <citation type="submission" date="2017-05" db="EMBL/GenBank/DDBJ databases">
        <authorList>
            <person name="Macchi M."/>
            <person name="Festa S."/>
            <person name="Coppotelli B.M."/>
            <person name="Morelli I.S."/>
        </authorList>
    </citation>
    <scope>NUCLEOTIDE SEQUENCE [LARGE SCALE GENOMIC DNA]</scope>
    <source>
        <strain evidence="12">I</strain>
    </source>
</reference>
<dbReference type="GO" id="GO:0030151">
    <property type="term" value="F:molybdenum ion binding"/>
    <property type="evidence" value="ECO:0007669"/>
    <property type="project" value="TreeGrafter"/>
</dbReference>
<keyword evidence="3 6" id="KW-0479">Metal-binding</keyword>
<evidence type="ECO:0000259" key="9">
    <source>
        <dbReference type="Pfam" id="PF01568"/>
    </source>
</evidence>
<accession>A0A211ZL53</accession>
<dbReference type="Gene3D" id="3.40.50.740">
    <property type="match status" value="1"/>
</dbReference>
<dbReference type="GO" id="GO:0030288">
    <property type="term" value="C:outer membrane-bounded periplasmic space"/>
    <property type="evidence" value="ECO:0007669"/>
    <property type="project" value="TreeGrafter"/>
</dbReference>
<keyword evidence="4" id="KW-0574">Periplasm</keyword>
<feature type="binding site" evidence="6">
    <location>
        <position position="353"/>
    </location>
    <ligand>
        <name>Mo-bis(molybdopterin guanine dinucleotide)</name>
        <dbReference type="ChEBI" id="CHEBI:60539"/>
    </ligand>
</feature>
<feature type="domain" description="Molybdopterin oxidoreductase N-terminal" evidence="10">
    <location>
        <begin position="35"/>
        <end position="75"/>
    </location>
</feature>
<evidence type="ECO:0000256" key="3">
    <source>
        <dbReference type="ARBA" id="ARBA00022723"/>
    </source>
</evidence>
<sequence>MTEIRLTRRFRLRRSGLARAHDRPGSPAVPRLSPSSSHYGAVMAVVEGNKMVGIEPYASDIDPSPIINSLPGMVHGNLRVAQPMVRAGWLAQRHESDGSRRGADAFVPVSWETALELVAGELERVRAEHGPEAIYGGSYGWGSAGRLHNAPTLLRRMLGFTGGFTASVNNYSFGAALPLIPHIIGDFNRVLVETTDWRSIASDGRLVVAFGGMPPRNSQIASGGTGKHQQRDWNRRSREAGVQFVYIGPVRDDMADEAQAEWLAPRPNTDTAIMLGLAHTLVAEGLYDRGFVDRYTSGFDRFLPYLMGQSDGTPKDADWAANISGLTAATIRDLARRMASQRTMISLSWSLQRGDHGEQPYWMGTVLAAMLGQIGLPGGGIGYGYGAEANVGSASDGRSRSRIIPGPNPTGRYIPVARISDLLLRPGETDDYNGHRITYPDVKLVYWAGGNPFHHHQDLNRLLRAWARPETVIVQEPWWTPVARRADIVLPATTTFERNDIGGAARDPYILAMPQAIPPVGQARSDFDILAELSDRAGVAQAFTEGRDEMGWIQNFYENDRRTAAEAGIELPGFQEFWEIGHVELPLSEKPKILLQAFRADPVANKLPTPSGRIEIFSDRIAGFGYDDCPGHPTWLEPAEWLGSAETERFPLHLISNQPKTRLHSQLDAGVTSRKEKVADREPVWIHPADAAARGIQDGDVVRLFNDRGACLAGALVTDRVMQGVIQLATGAWYDPEVPGEVGAMCKHGNPNVLTRDKGTSRLGQGASAHTCLVEIAKLEGPVPRVTAFDPPVILDPKAEAAE</sequence>
<feature type="region of interest" description="Disordered" evidence="7">
    <location>
        <begin position="15"/>
        <end position="34"/>
    </location>
</feature>
<evidence type="ECO:0000313" key="11">
    <source>
        <dbReference type="EMBL" id="OWJ66002.1"/>
    </source>
</evidence>
<feature type="domain" description="Molybdopterin dinucleotide-binding" evidence="9">
    <location>
        <begin position="652"/>
        <end position="772"/>
    </location>
</feature>
<evidence type="ECO:0000256" key="4">
    <source>
        <dbReference type="ARBA" id="ARBA00022764"/>
    </source>
</evidence>
<dbReference type="SUPFAM" id="SSF50692">
    <property type="entry name" value="ADC-like"/>
    <property type="match status" value="1"/>
</dbReference>
<dbReference type="InterPro" id="IPR006656">
    <property type="entry name" value="Mopterin_OxRdtase"/>
</dbReference>
<feature type="binding site" evidence="6">
    <location>
        <position position="455"/>
    </location>
    <ligand>
        <name>Mo-bis(molybdopterin guanine dinucleotide)</name>
        <dbReference type="ChEBI" id="CHEBI:60539"/>
    </ligand>
</feature>
<dbReference type="Proteomes" id="UP000196655">
    <property type="component" value="Unassembled WGS sequence"/>
</dbReference>
<evidence type="ECO:0000256" key="7">
    <source>
        <dbReference type="SAM" id="MobiDB-lite"/>
    </source>
</evidence>
<dbReference type="Gene3D" id="3.90.55.10">
    <property type="entry name" value="Dimethylsulfoxide Reductase, domain 3"/>
    <property type="match status" value="1"/>
</dbReference>
<feature type="binding site" evidence="6">
    <location>
        <position position="498"/>
    </location>
    <ligand>
        <name>Mo-bis(molybdopterin guanine dinucleotide)</name>
        <dbReference type="ChEBI" id="CHEBI:60539"/>
    </ligand>
</feature>
<dbReference type="InterPro" id="IPR041460">
    <property type="entry name" value="Molybdopterin_N"/>
</dbReference>
<keyword evidence="11" id="KW-0808">Transferase</keyword>
<dbReference type="NCBIfam" id="TIGR00509">
    <property type="entry name" value="bisC_fam"/>
    <property type="match status" value="1"/>
</dbReference>
<dbReference type="PANTHER" id="PTHR43742">
    <property type="entry name" value="TRIMETHYLAMINE-N-OXIDE REDUCTASE"/>
    <property type="match status" value="1"/>
</dbReference>
<dbReference type="InterPro" id="IPR009010">
    <property type="entry name" value="Asp_de-COase-like_dom_sf"/>
</dbReference>
<evidence type="ECO:0000256" key="1">
    <source>
        <dbReference type="ARBA" id="ARBA00010312"/>
    </source>
</evidence>
<dbReference type="InterPro" id="IPR006658">
    <property type="entry name" value="BisC"/>
</dbReference>
<feature type="binding site" evidence="6">
    <location>
        <position position="752"/>
    </location>
    <ligand>
        <name>Mo-bis(molybdopterin guanine dinucleotide)</name>
        <dbReference type="ChEBI" id="CHEBI:60539"/>
    </ligand>
</feature>
<dbReference type="GO" id="GO:0009055">
    <property type="term" value="F:electron transfer activity"/>
    <property type="evidence" value="ECO:0007669"/>
    <property type="project" value="TreeGrafter"/>
</dbReference>
<comment type="caution">
    <text evidence="11">The sequence shown here is derived from an EMBL/GenBank/DDBJ whole genome shotgun (WGS) entry which is preliminary data.</text>
</comment>
<dbReference type="InterPro" id="IPR006655">
    <property type="entry name" value="Mopterin_OxRdtase_prok_CS"/>
</dbReference>
<dbReference type="GO" id="GO:0009061">
    <property type="term" value="P:anaerobic respiration"/>
    <property type="evidence" value="ECO:0007669"/>
    <property type="project" value="TreeGrafter"/>
</dbReference>
<keyword evidence="12" id="KW-1185">Reference proteome</keyword>
<dbReference type="SUPFAM" id="SSF53706">
    <property type="entry name" value="Formate dehydrogenase/DMSO reductase, domains 1-3"/>
    <property type="match status" value="1"/>
</dbReference>
<dbReference type="GO" id="GO:0043546">
    <property type="term" value="F:molybdopterin cofactor binding"/>
    <property type="evidence" value="ECO:0007669"/>
    <property type="project" value="InterPro"/>
</dbReference>
<dbReference type="PANTHER" id="PTHR43742:SF10">
    <property type="entry name" value="TRIMETHYLAMINE-N-OXIDE REDUCTASE 2"/>
    <property type="match status" value="1"/>
</dbReference>
<gene>
    <name evidence="11" type="ORF">BWR60_17195</name>
</gene>
<evidence type="ECO:0000259" key="10">
    <source>
        <dbReference type="Pfam" id="PF18364"/>
    </source>
</evidence>
<dbReference type="FunFam" id="2.40.40.20:FF:000009">
    <property type="entry name" value="Biotin sulfoxide reductase 2"/>
    <property type="match status" value="1"/>
</dbReference>
<dbReference type="Pfam" id="PF01568">
    <property type="entry name" value="Molydop_binding"/>
    <property type="match status" value="1"/>
</dbReference>
<keyword evidence="2 6" id="KW-0500">Molybdenum</keyword>
<dbReference type="AlphaFoldDB" id="A0A211ZL53"/>